<reference evidence="3 4" key="1">
    <citation type="submission" date="2018-12" db="EMBL/GenBank/DDBJ databases">
        <title>Lysinibacillus antri sp. nov., isolated from a cave soil.</title>
        <authorList>
            <person name="Narsing Rao M.P."/>
            <person name="Zhang H."/>
            <person name="Dong Z.-Y."/>
            <person name="Niu X.-K."/>
            <person name="Zhang K."/>
            <person name="Fang B.-Z."/>
            <person name="Kang Y.-Q."/>
            <person name="Xiao M."/>
            <person name="Li W.-J."/>
        </authorList>
    </citation>
    <scope>NUCLEOTIDE SEQUENCE [LARGE SCALE GENOMIC DNA]</scope>
    <source>
        <strain evidence="3 4">SYSU K30002</strain>
    </source>
</reference>
<dbReference type="PROSITE" id="PS50995">
    <property type="entry name" value="HTH_MARR_2"/>
    <property type="match status" value="1"/>
</dbReference>
<dbReference type="Gene3D" id="1.10.10.10">
    <property type="entry name" value="Winged helix-like DNA-binding domain superfamily/Winged helix DNA-binding domain"/>
    <property type="match status" value="1"/>
</dbReference>
<dbReference type="Proteomes" id="UP000287910">
    <property type="component" value="Unassembled WGS sequence"/>
</dbReference>
<dbReference type="PANTHER" id="PTHR33164:SF43">
    <property type="entry name" value="HTH-TYPE TRANSCRIPTIONAL REPRESSOR YETL"/>
    <property type="match status" value="1"/>
</dbReference>
<proteinExistence type="predicted"/>
<dbReference type="PRINTS" id="PR00598">
    <property type="entry name" value="HTHMARR"/>
</dbReference>
<keyword evidence="4" id="KW-1185">Reference proteome</keyword>
<dbReference type="InterPro" id="IPR039422">
    <property type="entry name" value="MarR/SlyA-like"/>
</dbReference>
<sequence length="150" mass="16699">MDNQRYNTLSSLFEVVSSLERKWANEWNQQNHLGFSKSHILLLDLLAKEGPKRPSAIAERLKVTTGGVTVLTTKLIKCGFIEKTQNSADRRAAQIAITSEGEKMLAQSQAQVTAMVNSMFGMLTTDEIKTLHTIFEKCLVSANGQQNQND</sequence>
<dbReference type="GO" id="GO:0003700">
    <property type="term" value="F:DNA-binding transcription factor activity"/>
    <property type="evidence" value="ECO:0007669"/>
    <property type="project" value="InterPro"/>
</dbReference>
<organism evidence="3 4">
    <name type="scientific">Lysinibacillus antri</name>
    <dbReference type="NCBI Taxonomy" id="2498145"/>
    <lineage>
        <taxon>Bacteria</taxon>
        <taxon>Bacillati</taxon>
        <taxon>Bacillota</taxon>
        <taxon>Bacilli</taxon>
        <taxon>Bacillales</taxon>
        <taxon>Bacillaceae</taxon>
        <taxon>Lysinibacillus</taxon>
    </lineage>
</organism>
<gene>
    <name evidence="3" type="ORF">EK386_13575</name>
</gene>
<dbReference type="GO" id="GO:0003677">
    <property type="term" value="F:DNA binding"/>
    <property type="evidence" value="ECO:0007669"/>
    <property type="project" value="UniProtKB-KW"/>
</dbReference>
<dbReference type="PANTHER" id="PTHR33164">
    <property type="entry name" value="TRANSCRIPTIONAL REGULATOR, MARR FAMILY"/>
    <property type="match status" value="1"/>
</dbReference>
<evidence type="ECO:0000313" key="3">
    <source>
        <dbReference type="EMBL" id="RUL50775.1"/>
    </source>
</evidence>
<dbReference type="InterPro" id="IPR036390">
    <property type="entry name" value="WH_DNA-bd_sf"/>
</dbReference>
<dbReference type="AlphaFoldDB" id="A0A3S0R593"/>
<dbReference type="SUPFAM" id="SSF46785">
    <property type="entry name" value="Winged helix' DNA-binding domain"/>
    <property type="match status" value="1"/>
</dbReference>
<dbReference type="EMBL" id="RYYR01000019">
    <property type="protein sequence ID" value="RUL50775.1"/>
    <property type="molecule type" value="Genomic_DNA"/>
</dbReference>
<dbReference type="Pfam" id="PF01047">
    <property type="entry name" value="MarR"/>
    <property type="match status" value="1"/>
</dbReference>
<name>A0A3S0R593_9BACI</name>
<dbReference type="RefSeq" id="WP_126659717.1">
    <property type="nucleotide sequence ID" value="NZ_RYYR01000019.1"/>
</dbReference>
<dbReference type="InterPro" id="IPR036388">
    <property type="entry name" value="WH-like_DNA-bd_sf"/>
</dbReference>
<keyword evidence="1" id="KW-0238">DNA-binding</keyword>
<evidence type="ECO:0000259" key="2">
    <source>
        <dbReference type="PROSITE" id="PS50995"/>
    </source>
</evidence>
<protein>
    <submittedName>
        <fullName evidence="3">MarR family transcriptional regulator</fullName>
    </submittedName>
</protein>
<evidence type="ECO:0000256" key="1">
    <source>
        <dbReference type="ARBA" id="ARBA00023125"/>
    </source>
</evidence>
<accession>A0A3S0R593</accession>
<dbReference type="GO" id="GO:0006950">
    <property type="term" value="P:response to stress"/>
    <property type="evidence" value="ECO:0007669"/>
    <property type="project" value="TreeGrafter"/>
</dbReference>
<evidence type="ECO:0000313" key="4">
    <source>
        <dbReference type="Proteomes" id="UP000287910"/>
    </source>
</evidence>
<comment type="caution">
    <text evidence="3">The sequence shown here is derived from an EMBL/GenBank/DDBJ whole genome shotgun (WGS) entry which is preliminary data.</text>
</comment>
<feature type="domain" description="HTH marR-type" evidence="2">
    <location>
        <begin position="9"/>
        <end position="140"/>
    </location>
</feature>
<dbReference type="InterPro" id="IPR000835">
    <property type="entry name" value="HTH_MarR-typ"/>
</dbReference>
<dbReference type="SMART" id="SM00347">
    <property type="entry name" value="HTH_MARR"/>
    <property type="match status" value="1"/>
</dbReference>